<dbReference type="GO" id="GO:0005524">
    <property type="term" value="F:ATP binding"/>
    <property type="evidence" value="ECO:0007669"/>
    <property type="project" value="UniProtKB-KW"/>
</dbReference>
<dbReference type="AlphaFoldDB" id="A0A699ZNJ6"/>
<evidence type="ECO:0000256" key="6">
    <source>
        <dbReference type="ARBA" id="ARBA00022884"/>
    </source>
</evidence>
<dbReference type="Pfam" id="PF00270">
    <property type="entry name" value="DEAD"/>
    <property type="match status" value="1"/>
</dbReference>
<evidence type="ECO:0000259" key="11">
    <source>
        <dbReference type="PROSITE" id="PS51194"/>
    </source>
</evidence>
<dbReference type="InterPro" id="IPR014001">
    <property type="entry name" value="Helicase_ATP-bd"/>
</dbReference>
<evidence type="ECO:0000256" key="2">
    <source>
        <dbReference type="ARBA" id="ARBA00022741"/>
    </source>
</evidence>
<dbReference type="InterPro" id="IPR001650">
    <property type="entry name" value="Helicase_C-like"/>
</dbReference>
<name>A0A699ZNJ6_HAELA</name>
<dbReference type="PANTHER" id="PTHR47959:SF21">
    <property type="entry name" value="DEAD-BOX HELICASE 56"/>
    <property type="match status" value="1"/>
</dbReference>
<dbReference type="Proteomes" id="UP000485058">
    <property type="component" value="Unassembled WGS sequence"/>
</dbReference>
<feature type="compositionally biased region" description="Acidic residues" evidence="9">
    <location>
        <begin position="325"/>
        <end position="334"/>
    </location>
</feature>
<feature type="region of interest" description="Disordered" evidence="9">
    <location>
        <begin position="302"/>
        <end position="347"/>
    </location>
</feature>
<evidence type="ECO:0000259" key="10">
    <source>
        <dbReference type="PROSITE" id="PS51192"/>
    </source>
</evidence>
<dbReference type="EC" id="3.6.4.13" evidence="1"/>
<dbReference type="PROSITE" id="PS51194">
    <property type="entry name" value="HELICASE_CTER"/>
    <property type="match status" value="1"/>
</dbReference>
<evidence type="ECO:0000313" key="12">
    <source>
        <dbReference type="EMBL" id="GFH21169.1"/>
    </source>
</evidence>
<feature type="domain" description="Helicase ATP-binding" evidence="10">
    <location>
        <begin position="24"/>
        <end position="81"/>
    </location>
</feature>
<gene>
    <name evidence="12" type="ORF">HaLaN_18415</name>
</gene>
<keyword evidence="5" id="KW-0067">ATP-binding</keyword>
<sequence>MFEVAFEMWTPRTRLPSPTPCCEQVLVLDEADLLLSYGYEEDLQLLAPLVPRSCQCLLMSATVSSEVERLSRLVLHNPVTLNLLHSGLQGPGLEAGQQGQSLAKGSGIPASIEHYLYPAANTVDKLLVVLALLKLGLVRKKVLVFVNTVDQGFRLKLFLERFGVRVALLNAEMPVNTRSHCLQSFNRGLFDYLVATDDVHAASHDACSQPAAGSKRKRKQAAEAALEQKKRGKASKEEEFGVTRGIDFKGVQSVINFDLPSSVQGYVHRVGRTGRAGKSGLALTLFTPQDAAFEGEVRSLLSSSVPTEPTSDPVASGRDGVISDSESEDSDEGEPGTTAQQRRTKCAGAEATGLAAGLRPFQRLSSQQIESLRYRGEDIARSITKNVIKEARARDVKIELLNSAKLKDYFEEHQAERALLRHDKTLHKVVQAPHLSHIPAYLKDASLIKHASVVSPDSSAASPDPLAPYSSLPAAAPCP</sequence>
<keyword evidence="6" id="KW-0694">RNA-binding</keyword>
<dbReference type="PANTHER" id="PTHR47959">
    <property type="entry name" value="ATP-DEPENDENT RNA HELICASE RHLE-RELATED"/>
    <property type="match status" value="1"/>
</dbReference>
<feature type="region of interest" description="Disordered" evidence="9">
    <location>
        <begin position="454"/>
        <end position="479"/>
    </location>
</feature>
<dbReference type="InterPro" id="IPR050079">
    <property type="entry name" value="DEAD_box_RNA_helicase"/>
</dbReference>
<dbReference type="InterPro" id="IPR011545">
    <property type="entry name" value="DEAD/DEAH_box_helicase_dom"/>
</dbReference>
<evidence type="ECO:0000256" key="7">
    <source>
        <dbReference type="ARBA" id="ARBA00038041"/>
    </source>
</evidence>
<feature type="compositionally biased region" description="Basic and acidic residues" evidence="9">
    <location>
        <begin position="226"/>
        <end position="237"/>
    </location>
</feature>
<feature type="region of interest" description="Disordered" evidence="9">
    <location>
        <begin position="207"/>
        <end position="237"/>
    </location>
</feature>
<feature type="non-terminal residue" evidence="12">
    <location>
        <position position="1"/>
    </location>
</feature>
<keyword evidence="3" id="KW-0378">Hydrolase</keyword>
<keyword evidence="2" id="KW-0547">Nucleotide-binding</keyword>
<dbReference type="GO" id="GO:0016787">
    <property type="term" value="F:hydrolase activity"/>
    <property type="evidence" value="ECO:0007669"/>
    <property type="project" value="UniProtKB-KW"/>
</dbReference>
<evidence type="ECO:0000313" key="13">
    <source>
        <dbReference type="Proteomes" id="UP000485058"/>
    </source>
</evidence>
<dbReference type="GO" id="GO:0003724">
    <property type="term" value="F:RNA helicase activity"/>
    <property type="evidence" value="ECO:0007669"/>
    <property type="project" value="UniProtKB-EC"/>
</dbReference>
<feature type="non-terminal residue" evidence="12">
    <location>
        <position position="479"/>
    </location>
</feature>
<organism evidence="12 13">
    <name type="scientific">Haematococcus lacustris</name>
    <name type="common">Green alga</name>
    <name type="synonym">Haematococcus pluvialis</name>
    <dbReference type="NCBI Taxonomy" id="44745"/>
    <lineage>
        <taxon>Eukaryota</taxon>
        <taxon>Viridiplantae</taxon>
        <taxon>Chlorophyta</taxon>
        <taxon>core chlorophytes</taxon>
        <taxon>Chlorophyceae</taxon>
        <taxon>CS clade</taxon>
        <taxon>Chlamydomonadales</taxon>
        <taxon>Haematococcaceae</taxon>
        <taxon>Haematococcus</taxon>
    </lineage>
</organism>
<reference evidence="12 13" key="1">
    <citation type="submission" date="2020-02" db="EMBL/GenBank/DDBJ databases">
        <title>Draft genome sequence of Haematococcus lacustris strain NIES-144.</title>
        <authorList>
            <person name="Morimoto D."/>
            <person name="Nakagawa S."/>
            <person name="Yoshida T."/>
            <person name="Sawayama S."/>
        </authorList>
    </citation>
    <scope>NUCLEOTIDE SEQUENCE [LARGE SCALE GENOMIC DNA]</scope>
    <source>
        <strain evidence="12 13">NIES-144</strain>
    </source>
</reference>
<proteinExistence type="inferred from homology"/>
<evidence type="ECO:0000256" key="3">
    <source>
        <dbReference type="ARBA" id="ARBA00022801"/>
    </source>
</evidence>
<evidence type="ECO:0000256" key="1">
    <source>
        <dbReference type="ARBA" id="ARBA00012552"/>
    </source>
</evidence>
<comment type="caution">
    <text evidence="12">The sequence shown here is derived from an EMBL/GenBank/DDBJ whole genome shotgun (WGS) entry which is preliminary data.</text>
</comment>
<dbReference type="EMBL" id="BLLF01001773">
    <property type="protein sequence ID" value="GFH21169.1"/>
    <property type="molecule type" value="Genomic_DNA"/>
</dbReference>
<dbReference type="GO" id="GO:0003723">
    <property type="term" value="F:RNA binding"/>
    <property type="evidence" value="ECO:0007669"/>
    <property type="project" value="UniProtKB-KW"/>
</dbReference>
<dbReference type="CDD" id="cd18787">
    <property type="entry name" value="SF2_C_DEAD"/>
    <property type="match status" value="1"/>
</dbReference>
<comment type="similarity">
    <text evidence="7">Belongs to the DEAD box helicase family. DDX56/DBP9 subfamily.</text>
</comment>
<dbReference type="SUPFAM" id="SSF52540">
    <property type="entry name" value="P-loop containing nucleoside triphosphate hydrolases"/>
    <property type="match status" value="2"/>
</dbReference>
<dbReference type="GO" id="GO:0005829">
    <property type="term" value="C:cytosol"/>
    <property type="evidence" value="ECO:0007669"/>
    <property type="project" value="TreeGrafter"/>
</dbReference>
<comment type="catalytic activity">
    <reaction evidence="8">
        <text>ATP + H2O = ADP + phosphate + H(+)</text>
        <dbReference type="Rhea" id="RHEA:13065"/>
        <dbReference type="ChEBI" id="CHEBI:15377"/>
        <dbReference type="ChEBI" id="CHEBI:15378"/>
        <dbReference type="ChEBI" id="CHEBI:30616"/>
        <dbReference type="ChEBI" id="CHEBI:43474"/>
        <dbReference type="ChEBI" id="CHEBI:456216"/>
        <dbReference type="EC" id="3.6.4.13"/>
    </reaction>
</comment>
<keyword evidence="13" id="KW-1185">Reference proteome</keyword>
<dbReference type="SMART" id="SM00490">
    <property type="entry name" value="HELICc"/>
    <property type="match status" value="1"/>
</dbReference>
<evidence type="ECO:0000256" key="8">
    <source>
        <dbReference type="ARBA" id="ARBA00047984"/>
    </source>
</evidence>
<dbReference type="Pfam" id="PF00271">
    <property type="entry name" value="Helicase_C"/>
    <property type="match status" value="2"/>
</dbReference>
<protein>
    <recommendedName>
        <fullName evidence="1">RNA helicase</fullName>
        <ecNumber evidence="1">3.6.4.13</ecNumber>
    </recommendedName>
</protein>
<feature type="domain" description="Helicase C-terminal" evidence="11">
    <location>
        <begin position="131"/>
        <end position="318"/>
    </location>
</feature>
<dbReference type="PROSITE" id="PS51192">
    <property type="entry name" value="HELICASE_ATP_BIND_1"/>
    <property type="match status" value="1"/>
</dbReference>
<evidence type="ECO:0000256" key="9">
    <source>
        <dbReference type="SAM" id="MobiDB-lite"/>
    </source>
</evidence>
<evidence type="ECO:0000256" key="4">
    <source>
        <dbReference type="ARBA" id="ARBA00022806"/>
    </source>
</evidence>
<accession>A0A699ZNJ6</accession>
<evidence type="ECO:0000256" key="5">
    <source>
        <dbReference type="ARBA" id="ARBA00022840"/>
    </source>
</evidence>
<dbReference type="InterPro" id="IPR027417">
    <property type="entry name" value="P-loop_NTPase"/>
</dbReference>
<dbReference type="Gene3D" id="3.40.50.300">
    <property type="entry name" value="P-loop containing nucleotide triphosphate hydrolases"/>
    <property type="match status" value="2"/>
</dbReference>
<keyword evidence="4 12" id="KW-0347">Helicase</keyword>